<dbReference type="Pfam" id="PF02720">
    <property type="entry name" value="DUF222"/>
    <property type="match status" value="1"/>
</dbReference>
<keyword evidence="4" id="KW-1185">Reference proteome</keyword>
<organism evidence="3 4">
    <name type="scientific">Corynebacterium falsenii</name>
    <dbReference type="NCBI Taxonomy" id="108486"/>
    <lineage>
        <taxon>Bacteria</taxon>
        <taxon>Bacillati</taxon>
        <taxon>Actinomycetota</taxon>
        <taxon>Actinomycetes</taxon>
        <taxon>Mycobacteriales</taxon>
        <taxon>Corynebacteriaceae</taxon>
        <taxon>Corynebacterium</taxon>
    </lineage>
</organism>
<dbReference type="InterPro" id="IPR003870">
    <property type="entry name" value="DUF222"/>
</dbReference>
<evidence type="ECO:0000259" key="2">
    <source>
        <dbReference type="Pfam" id="PF02720"/>
    </source>
</evidence>
<feature type="domain" description="DUF222" evidence="2">
    <location>
        <begin position="97"/>
        <end position="367"/>
    </location>
</feature>
<sequence length="479" mass="52644">MTISEAIRDLDEAAESIIEHDSHGWAELPASQRTALYRQLQEIQRKLALADAPFFRAHEKDMPLSSQRQISYLKRVFAMPHREAKARLESFHRLDHEPDNRDDNADQAPKPEYMPHVREAVRAGTLGYDAVATVDRAIRALPSSAQDRVTSECDDTIAEIAKSNGPDAMGQISTYLRDLVGADDPYTHEDRQRKRSFTLSPQAEDGMSSFRGLATPEFAAGLQRLFADYAKPGDLQGGAAEGDGPEASSAGDPLADERTPEQRRHDALEACLFAGFARKDSSAKDRASQPLRPRRGTTTIVATARLEDVLTQRGKAITDTGTHLDVEGLIARTDCTDFYVQLLDLRGATLYLGRSTRLASMEQYLALVGEELLSSAPGSSAMAAYCHIHHVDGWKHGGETNLDNLTFASPYHHGTVDDDRSNPNRWHTERPGPGSDDRVLWIPPEHVDPDRVPRSNKHPTSQLSGRARARTGGVGGSSG</sequence>
<comment type="caution">
    <text evidence="3">The sequence shown here is derived from an EMBL/GenBank/DDBJ whole genome shotgun (WGS) entry which is preliminary data.</text>
</comment>
<keyword evidence="3" id="KW-0255">Endonuclease</keyword>
<dbReference type="STRING" id="1451189.CFAL_08470"/>
<evidence type="ECO:0000313" key="4">
    <source>
        <dbReference type="Proteomes" id="UP000285278"/>
    </source>
</evidence>
<dbReference type="InterPro" id="IPR003615">
    <property type="entry name" value="HNH_nuc"/>
</dbReference>
<dbReference type="AlphaFoldDB" id="A0A418Q9I1"/>
<evidence type="ECO:0000313" key="3">
    <source>
        <dbReference type="EMBL" id="RIX36671.1"/>
    </source>
</evidence>
<gene>
    <name evidence="3" type="ORF">D3M95_00165</name>
</gene>
<name>A0A418Q9I1_9CORY</name>
<feature type="compositionally biased region" description="Basic and acidic residues" evidence="1">
    <location>
        <begin position="90"/>
        <end position="104"/>
    </location>
</feature>
<protein>
    <submittedName>
        <fullName evidence="3">HNH endonuclease</fullName>
    </submittedName>
</protein>
<dbReference type="OrthoDB" id="4419061at2"/>
<dbReference type="Proteomes" id="UP000285278">
    <property type="component" value="Unassembled WGS sequence"/>
</dbReference>
<dbReference type="RefSeq" id="WP_119664051.1">
    <property type="nucleotide sequence ID" value="NZ_JBQQOK010000001.1"/>
</dbReference>
<proteinExistence type="predicted"/>
<feature type="region of interest" description="Disordered" evidence="1">
    <location>
        <begin position="233"/>
        <end position="263"/>
    </location>
</feature>
<feature type="region of interest" description="Disordered" evidence="1">
    <location>
        <begin position="90"/>
        <end position="112"/>
    </location>
</feature>
<reference evidence="3 4" key="1">
    <citation type="submission" date="2018-09" db="EMBL/GenBank/DDBJ databases">
        <title>Optimization and identification of Corynebacterium falsenii FN1-14 from fish paste.</title>
        <authorList>
            <person name="Daroonpunt R."/>
            <person name="Tanasupawat S."/>
        </authorList>
    </citation>
    <scope>NUCLEOTIDE SEQUENCE [LARGE SCALE GENOMIC DNA]</scope>
    <source>
        <strain evidence="3 4">FN1-14</strain>
    </source>
</reference>
<dbReference type="CDD" id="cd00085">
    <property type="entry name" value="HNHc"/>
    <property type="match status" value="1"/>
</dbReference>
<keyword evidence="3" id="KW-0378">Hydrolase</keyword>
<dbReference type="EMBL" id="QXJK01000001">
    <property type="protein sequence ID" value="RIX36671.1"/>
    <property type="molecule type" value="Genomic_DNA"/>
</dbReference>
<feature type="region of interest" description="Disordered" evidence="1">
    <location>
        <begin position="413"/>
        <end position="479"/>
    </location>
</feature>
<keyword evidence="3" id="KW-0540">Nuclease</keyword>
<dbReference type="GO" id="GO:0004519">
    <property type="term" value="F:endonuclease activity"/>
    <property type="evidence" value="ECO:0007669"/>
    <property type="project" value="UniProtKB-KW"/>
</dbReference>
<feature type="compositionally biased region" description="Basic and acidic residues" evidence="1">
    <location>
        <begin position="414"/>
        <end position="453"/>
    </location>
</feature>
<evidence type="ECO:0000256" key="1">
    <source>
        <dbReference type="SAM" id="MobiDB-lite"/>
    </source>
</evidence>
<accession>A0A418Q9I1</accession>